<evidence type="ECO:0000313" key="1">
    <source>
        <dbReference type="EMBL" id="OBT92769.1"/>
    </source>
</evidence>
<accession>A0A1B8GA99</accession>
<name>A0A1B8GA99_9PEZI</name>
<dbReference type="GeneID" id="28842540"/>
<sequence length="153" mass="17210">MAVLSAPSSRSRSNSPTDPLAIIQAALANGQGPQLIELLATQLKANQFIGQPIAIPHDFDLSHGSQEAMYVTFRHGPRKELVFKIGPDTIMKHAIDWCLETWRNDWGGRFMAWDLFFYLPDNMRIDYYKPLTARQLGIENHDLIDVFSASHGG</sequence>
<proteinExistence type="predicted"/>
<dbReference type="AlphaFoldDB" id="A0A1B8GA99"/>
<protein>
    <submittedName>
        <fullName evidence="1">Uncharacterized protein</fullName>
    </submittedName>
</protein>
<gene>
    <name evidence="1" type="ORF">VE01_09154</name>
</gene>
<dbReference type="Proteomes" id="UP000091956">
    <property type="component" value="Unassembled WGS sequence"/>
</dbReference>
<reference evidence="1 2" key="1">
    <citation type="submission" date="2016-03" db="EMBL/GenBank/DDBJ databases">
        <title>Comparative genomics of Pseudogymnoascus destructans, the fungus causing white-nose syndrome of bats.</title>
        <authorList>
            <person name="Palmer J.M."/>
            <person name="Drees K.P."/>
            <person name="Foster J.T."/>
            <person name="Lindner D.L."/>
        </authorList>
    </citation>
    <scope>NUCLEOTIDE SEQUENCE [LARGE SCALE GENOMIC DNA]</scope>
    <source>
        <strain evidence="1 2">UAMH 10579</strain>
    </source>
</reference>
<organism evidence="1 2">
    <name type="scientific">Pseudogymnoascus verrucosus</name>
    <dbReference type="NCBI Taxonomy" id="342668"/>
    <lineage>
        <taxon>Eukaryota</taxon>
        <taxon>Fungi</taxon>
        <taxon>Dikarya</taxon>
        <taxon>Ascomycota</taxon>
        <taxon>Pezizomycotina</taxon>
        <taxon>Leotiomycetes</taxon>
        <taxon>Thelebolales</taxon>
        <taxon>Thelebolaceae</taxon>
        <taxon>Pseudogymnoascus</taxon>
    </lineage>
</organism>
<evidence type="ECO:0000313" key="2">
    <source>
        <dbReference type="Proteomes" id="UP000091956"/>
    </source>
</evidence>
<dbReference type="OrthoDB" id="3436281at2759"/>
<keyword evidence="2" id="KW-1185">Reference proteome</keyword>
<dbReference type="EMBL" id="KV460262">
    <property type="protein sequence ID" value="OBT92769.1"/>
    <property type="molecule type" value="Genomic_DNA"/>
</dbReference>
<reference evidence="2" key="2">
    <citation type="journal article" date="2018" name="Nat. Commun.">
        <title>Extreme sensitivity to ultraviolet light in the fungal pathogen causing white-nose syndrome of bats.</title>
        <authorList>
            <person name="Palmer J.M."/>
            <person name="Drees K.P."/>
            <person name="Foster J.T."/>
            <person name="Lindner D.L."/>
        </authorList>
    </citation>
    <scope>NUCLEOTIDE SEQUENCE [LARGE SCALE GENOMIC DNA]</scope>
    <source>
        <strain evidence="2">UAMH 10579</strain>
    </source>
</reference>
<dbReference type="RefSeq" id="XP_018126502.1">
    <property type="nucleotide sequence ID" value="XM_018278570.1"/>
</dbReference>